<dbReference type="AlphaFoldDB" id="A0A9K3IU04"/>
<protein>
    <submittedName>
        <fullName evidence="1">Uncharacterized protein</fullName>
    </submittedName>
</protein>
<sequence length="96" mass="11352">MSYPSLLRISVIRLKVDRNGLLKLKRVFRTRERTKTLLDSLRTRSHVGISLCGRFMSYPSLLRISVIRLKVDRNGLLKLKRVFRTRERTKTLLVKL</sequence>
<reference evidence="1" key="2">
    <citation type="submission" date="2020-06" db="EMBL/GenBank/DDBJ databases">
        <title>Helianthus annuus Genome sequencing and assembly Release 2.</title>
        <authorList>
            <person name="Gouzy J."/>
            <person name="Langlade N."/>
            <person name="Munos S."/>
        </authorList>
    </citation>
    <scope>NUCLEOTIDE SEQUENCE</scope>
    <source>
        <tissue evidence="1">Leaves</tissue>
    </source>
</reference>
<proteinExistence type="predicted"/>
<keyword evidence="2" id="KW-1185">Reference proteome</keyword>
<reference evidence="1" key="1">
    <citation type="journal article" date="2017" name="Nature">
        <title>The sunflower genome provides insights into oil metabolism, flowering and Asterid evolution.</title>
        <authorList>
            <person name="Badouin H."/>
            <person name="Gouzy J."/>
            <person name="Grassa C.J."/>
            <person name="Murat F."/>
            <person name="Staton S.E."/>
            <person name="Cottret L."/>
            <person name="Lelandais-Briere C."/>
            <person name="Owens G.L."/>
            <person name="Carrere S."/>
            <person name="Mayjonade B."/>
            <person name="Legrand L."/>
            <person name="Gill N."/>
            <person name="Kane N.C."/>
            <person name="Bowers J.E."/>
            <person name="Hubner S."/>
            <person name="Bellec A."/>
            <person name="Berard A."/>
            <person name="Berges H."/>
            <person name="Blanchet N."/>
            <person name="Boniface M.C."/>
            <person name="Brunel D."/>
            <person name="Catrice O."/>
            <person name="Chaidir N."/>
            <person name="Claudel C."/>
            <person name="Donnadieu C."/>
            <person name="Faraut T."/>
            <person name="Fievet G."/>
            <person name="Helmstetter N."/>
            <person name="King M."/>
            <person name="Knapp S.J."/>
            <person name="Lai Z."/>
            <person name="Le Paslier M.C."/>
            <person name="Lippi Y."/>
            <person name="Lorenzon L."/>
            <person name="Mandel J.R."/>
            <person name="Marage G."/>
            <person name="Marchand G."/>
            <person name="Marquand E."/>
            <person name="Bret-Mestries E."/>
            <person name="Morien E."/>
            <person name="Nambeesan S."/>
            <person name="Nguyen T."/>
            <person name="Pegot-Espagnet P."/>
            <person name="Pouilly N."/>
            <person name="Raftis F."/>
            <person name="Sallet E."/>
            <person name="Schiex T."/>
            <person name="Thomas J."/>
            <person name="Vandecasteele C."/>
            <person name="Vares D."/>
            <person name="Vear F."/>
            <person name="Vautrin S."/>
            <person name="Crespi M."/>
            <person name="Mangin B."/>
            <person name="Burke J.M."/>
            <person name="Salse J."/>
            <person name="Munos S."/>
            <person name="Vincourt P."/>
            <person name="Rieseberg L.H."/>
            <person name="Langlade N.B."/>
        </authorList>
    </citation>
    <scope>NUCLEOTIDE SEQUENCE</scope>
    <source>
        <tissue evidence="1">Leaves</tissue>
    </source>
</reference>
<evidence type="ECO:0000313" key="2">
    <source>
        <dbReference type="Proteomes" id="UP000215914"/>
    </source>
</evidence>
<accession>A0A9K3IU04</accession>
<evidence type="ECO:0000313" key="1">
    <source>
        <dbReference type="EMBL" id="KAF5802993.1"/>
    </source>
</evidence>
<comment type="caution">
    <text evidence="1">The sequence shown here is derived from an EMBL/GenBank/DDBJ whole genome shotgun (WGS) entry which is preliminary data.</text>
</comment>
<organism evidence="1 2">
    <name type="scientific">Helianthus annuus</name>
    <name type="common">Common sunflower</name>
    <dbReference type="NCBI Taxonomy" id="4232"/>
    <lineage>
        <taxon>Eukaryota</taxon>
        <taxon>Viridiplantae</taxon>
        <taxon>Streptophyta</taxon>
        <taxon>Embryophyta</taxon>
        <taxon>Tracheophyta</taxon>
        <taxon>Spermatophyta</taxon>
        <taxon>Magnoliopsida</taxon>
        <taxon>eudicotyledons</taxon>
        <taxon>Gunneridae</taxon>
        <taxon>Pentapetalae</taxon>
        <taxon>asterids</taxon>
        <taxon>campanulids</taxon>
        <taxon>Asterales</taxon>
        <taxon>Asteraceae</taxon>
        <taxon>Asteroideae</taxon>
        <taxon>Heliantheae alliance</taxon>
        <taxon>Heliantheae</taxon>
        <taxon>Helianthus</taxon>
    </lineage>
</organism>
<gene>
    <name evidence="1" type="ORF">HanXRQr2_Chr06g0266121</name>
</gene>
<dbReference type="Gramene" id="mRNA:HanXRQr2_Chr06g0266121">
    <property type="protein sequence ID" value="mRNA:HanXRQr2_Chr06g0266121"/>
    <property type="gene ID" value="HanXRQr2_Chr06g0266121"/>
</dbReference>
<dbReference type="Proteomes" id="UP000215914">
    <property type="component" value="Unassembled WGS sequence"/>
</dbReference>
<name>A0A9K3IU04_HELAN</name>
<dbReference type="EMBL" id="MNCJ02000321">
    <property type="protein sequence ID" value="KAF5802993.1"/>
    <property type="molecule type" value="Genomic_DNA"/>
</dbReference>